<dbReference type="OrthoDB" id="9800503at2"/>
<dbReference type="AlphaFoldDB" id="A0A317TA71"/>
<keyword evidence="4" id="KW-1185">Reference proteome</keyword>
<reference evidence="4" key="1">
    <citation type="submission" date="2017-10" db="EMBL/GenBank/DDBJ databases">
        <authorList>
            <person name="Gaisin V.A."/>
            <person name="Rysina M.S."/>
            <person name="Grouzdev D.S."/>
        </authorList>
    </citation>
    <scope>NUCLEOTIDE SEQUENCE [LARGE SCALE GENOMIC DNA]</scope>
    <source>
        <strain evidence="4">V1</strain>
    </source>
</reference>
<organism evidence="3 4">
    <name type="scientific">Prosthecochloris marina</name>
    <dbReference type="NCBI Taxonomy" id="2017681"/>
    <lineage>
        <taxon>Bacteria</taxon>
        <taxon>Pseudomonadati</taxon>
        <taxon>Chlorobiota</taxon>
        <taxon>Chlorobiia</taxon>
        <taxon>Chlorobiales</taxon>
        <taxon>Chlorobiaceae</taxon>
        <taxon>Prosthecochloris</taxon>
    </lineage>
</organism>
<proteinExistence type="inferred from homology"/>
<dbReference type="Gene3D" id="3.40.1620.10">
    <property type="entry name" value="YefM-like domain"/>
    <property type="match status" value="1"/>
</dbReference>
<dbReference type="SUPFAM" id="SSF143120">
    <property type="entry name" value="YefM-like"/>
    <property type="match status" value="1"/>
</dbReference>
<accession>A0A317TA71</accession>
<dbReference type="Pfam" id="PF02604">
    <property type="entry name" value="PhdYeFM_antitox"/>
    <property type="match status" value="1"/>
</dbReference>
<comment type="similarity">
    <text evidence="1 2">Belongs to the phD/YefM antitoxin family.</text>
</comment>
<gene>
    <name evidence="3" type="ORF">CR164_03115</name>
</gene>
<dbReference type="NCBIfam" id="TIGR01552">
    <property type="entry name" value="phd_fam"/>
    <property type="match status" value="1"/>
</dbReference>
<sequence length="77" mass="8793">MGTITVSELQANLRKVMRRVERGETFDITSMRKVVARLVPPEDKQQEARKTLKEIARTAAFHDVLSPLGEAWEAEKQ</sequence>
<dbReference type="InterPro" id="IPR036165">
    <property type="entry name" value="YefM-like_sf"/>
</dbReference>
<name>A0A317TA71_9CHLB</name>
<dbReference type="InterPro" id="IPR006442">
    <property type="entry name" value="Antitoxin_Phd/YefM"/>
</dbReference>
<protein>
    <recommendedName>
        <fullName evidence="2">Antitoxin</fullName>
    </recommendedName>
</protein>
<evidence type="ECO:0000313" key="4">
    <source>
        <dbReference type="Proteomes" id="UP000246278"/>
    </source>
</evidence>
<dbReference type="RefSeq" id="WP_110022465.1">
    <property type="nucleotide sequence ID" value="NZ_PDNZ01000002.1"/>
</dbReference>
<evidence type="ECO:0000256" key="1">
    <source>
        <dbReference type="ARBA" id="ARBA00009981"/>
    </source>
</evidence>
<dbReference type="EMBL" id="PDNZ01000002">
    <property type="protein sequence ID" value="PWW82747.1"/>
    <property type="molecule type" value="Genomic_DNA"/>
</dbReference>
<evidence type="ECO:0000313" key="3">
    <source>
        <dbReference type="EMBL" id="PWW82747.1"/>
    </source>
</evidence>
<evidence type="ECO:0000256" key="2">
    <source>
        <dbReference type="RuleBase" id="RU362080"/>
    </source>
</evidence>
<comment type="caution">
    <text evidence="3">The sequence shown here is derived from an EMBL/GenBank/DDBJ whole genome shotgun (WGS) entry which is preliminary data.</text>
</comment>
<comment type="function">
    <text evidence="2">Antitoxin component of a type II toxin-antitoxin (TA) system.</text>
</comment>
<dbReference type="Proteomes" id="UP000246278">
    <property type="component" value="Unassembled WGS sequence"/>
</dbReference>